<comment type="similarity">
    <text evidence="2">Belongs to the bacterial solute-binding protein 5 family.</text>
</comment>
<dbReference type="Gene3D" id="3.40.190.10">
    <property type="entry name" value="Periplasmic binding protein-like II"/>
    <property type="match status" value="1"/>
</dbReference>
<dbReference type="CDD" id="cd08498">
    <property type="entry name" value="PBP2_NikA_DppA_OppA_like_2"/>
    <property type="match status" value="1"/>
</dbReference>
<reference evidence="6 7" key="1">
    <citation type="journal article" date="2013" name="Int. J. Syst. Evol. Microbiol.">
        <title>Roseomonas aerophila sp. nov., isolated from air.</title>
        <authorList>
            <person name="Kim S.J."/>
            <person name="Weon H.Y."/>
            <person name="Ahn J.H."/>
            <person name="Hong S.B."/>
            <person name="Seok S.J."/>
            <person name="Whang K.S."/>
            <person name="Kwon S.W."/>
        </authorList>
    </citation>
    <scope>NUCLEOTIDE SEQUENCE [LARGE SCALE GENOMIC DNA]</scope>
    <source>
        <strain evidence="6 7">NBRC 108923</strain>
    </source>
</reference>
<dbReference type="Gene3D" id="3.10.105.10">
    <property type="entry name" value="Dipeptide-binding Protein, Domain 3"/>
    <property type="match status" value="1"/>
</dbReference>
<comment type="caution">
    <text evidence="6">The sequence shown here is derived from an EMBL/GenBank/DDBJ whole genome shotgun (WGS) entry which is preliminary data.</text>
</comment>
<evidence type="ECO:0000256" key="1">
    <source>
        <dbReference type="ARBA" id="ARBA00004418"/>
    </source>
</evidence>
<feature type="domain" description="Solute-binding protein family 5" evidence="5">
    <location>
        <begin position="49"/>
        <end position="418"/>
    </location>
</feature>
<proteinExistence type="inferred from homology"/>
<protein>
    <submittedName>
        <fullName evidence="6">ABC transporter substrate-binding protein</fullName>
    </submittedName>
</protein>
<gene>
    <name evidence="6" type="ORF">IBL26_16635</name>
</gene>
<keyword evidence="3" id="KW-0813">Transport</keyword>
<dbReference type="PANTHER" id="PTHR30290">
    <property type="entry name" value="PERIPLASMIC BINDING COMPONENT OF ABC TRANSPORTER"/>
    <property type="match status" value="1"/>
</dbReference>
<sequence>MQGASAQTLNIGIGGAVTSIDPHFYNASPNNGLAMHLFDFLVGRDEKAQPVPGLAESWRAVEPTVWEFKLRPGVTWHDGKPFTADDVAFSIARAPNVPNSPGGFGGFVRAITKVEVLDDLTVRMHTAAPHPLLPVELGAVSIVSRHVGEGAGTEDYNSGRAAIGTGPYRLDSYRPGDRAVLRRNETYWGGREPWEVVNYRFLPNDGARSAAVLAGDVDVIDQVPSSDLARLRRDNRVGLSEVQGVRLMYISPDAREGSVPFVTDNDGKPLAQNPFRDRRVRQALSIAIQRDALAERIMEGTAAPAGQWMPEGTFGYNPDVRPPAYDAAGARRLLAEAGFPNGFRLTLHSPNDRYPNDAKLAQAVAQMWSRIGVQTQVEALPWTTFAARSARQEFGMRLAGWGSTTGEASSMIINILATHDTAKRLGSNNHARYSNPELDALLTRASTTVDDAQREAVLRQAVKLATDEAALIPVVQLVNIWAVRRGLTYAPRMDERTTAMGVRAAP</sequence>
<evidence type="ECO:0000313" key="6">
    <source>
        <dbReference type="EMBL" id="MBC9208476.1"/>
    </source>
</evidence>
<dbReference type="Proteomes" id="UP000626026">
    <property type="component" value="Unassembled WGS sequence"/>
</dbReference>
<evidence type="ECO:0000256" key="2">
    <source>
        <dbReference type="ARBA" id="ARBA00005695"/>
    </source>
</evidence>
<comment type="subcellular location">
    <subcellularLocation>
        <location evidence="1">Periplasm</location>
    </subcellularLocation>
</comment>
<evidence type="ECO:0000256" key="3">
    <source>
        <dbReference type="ARBA" id="ARBA00022448"/>
    </source>
</evidence>
<keyword evidence="7" id="KW-1185">Reference proteome</keyword>
<dbReference type="InterPro" id="IPR030678">
    <property type="entry name" value="Peptide/Ni-bd"/>
</dbReference>
<dbReference type="Pfam" id="PF00496">
    <property type="entry name" value="SBP_bac_5"/>
    <property type="match status" value="1"/>
</dbReference>
<dbReference type="PANTHER" id="PTHR30290:SF9">
    <property type="entry name" value="OLIGOPEPTIDE-BINDING PROTEIN APPA"/>
    <property type="match status" value="1"/>
</dbReference>
<organism evidence="6 7">
    <name type="scientific">Teichococcus aerophilus</name>
    <dbReference type="NCBI Taxonomy" id="1224513"/>
    <lineage>
        <taxon>Bacteria</taxon>
        <taxon>Pseudomonadati</taxon>
        <taxon>Pseudomonadota</taxon>
        <taxon>Alphaproteobacteria</taxon>
        <taxon>Acetobacterales</taxon>
        <taxon>Roseomonadaceae</taxon>
        <taxon>Roseomonas</taxon>
    </lineage>
</organism>
<name>A0ABR7RPF2_9PROT</name>
<dbReference type="Gene3D" id="3.90.76.10">
    <property type="entry name" value="Dipeptide-binding Protein, Domain 1"/>
    <property type="match status" value="1"/>
</dbReference>
<accession>A0ABR7RPF2</accession>
<dbReference type="EMBL" id="JACTVA010000033">
    <property type="protein sequence ID" value="MBC9208476.1"/>
    <property type="molecule type" value="Genomic_DNA"/>
</dbReference>
<dbReference type="SUPFAM" id="SSF53850">
    <property type="entry name" value="Periplasmic binding protein-like II"/>
    <property type="match status" value="1"/>
</dbReference>
<dbReference type="InterPro" id="IPR000914">
    <property type="entry name" value="SBP_5_dom"/>
</dbReference>
<evidence type="ECO:0000259" key="5">
    <source>
        <dbReference type="Pfam" id="PF00496"/>
    </source>
</evidence>
<evidence type="ECO:0000313" key="7">
    <source>
        <dbReference type="Proteomes" id="UP000626026"/>
    </source>
</evidence>
<dbReference type="PIRSF" id="PIRSF002741">
    <property type="entry name" value="MppA"/>
    <property type="match status" value="1"/>
</dbReference>
<dbReference type="InterPro" id="IPR039424">
    <property type="entry name" value="SBP_5"/>
</dbReference>
<evidence type="ECO:0000256" key="4">
    <source>
        <dbReference type="ARBA" id="ARBA00022729"/>
    </source>
</evidence>
<keyword evidence="4" id="KW-0732">Signal</keyword>